<proteinExistence type="predicted"/>
<dbReference type="RefSeq" id="WP_165446762.1">
    <property type="nucleotide sequence ID" value="NZ_BIMR01000196.1"/>
</dbReference>
<feature type="compositionally biased region" description="Pro residues" evidence="1">
    <location>
        <begin position="45"/>
        <end position="62"/>
    </location>
</feature>
<evidence type="ECO:0000313" key="5">
    <source>
        <dbReference type="Proteomes" id="UP000289954"/>
    </source>
</evidence>
<evidence type="ECO:0000259" key="3">
    <source>
        <dbReference type="Pfam" id="PF13559"/>
    </source>
</evidence>
<evidence type="ECO:0000313" key="4">
    <source>
        <dbReference type="EMBL" id="GCE77320.1"/>
    </source>
</evidence>
<accession>A0A402DT35</accession>
<dbReference type="Proteomes" id="UP000289954">
    <property type="component" value="Unassembled WGS sequence"/>
</dbReference>
<evidence type="ECO:0000256" key="2">
    <source>
        <dbReference type="SAM" id="Phobius"/>
    </source>
</evidence>
<evidence type="ECO:0000256" key="1">
    <source>
        <dbReference type="SAM" id="MobiDB-lite"/>
    </source>
</evidence>
<organism evidence="4 5">
    <name type="scientific">Cellulomonas biazotea</name>
    <dbReference type="NCBI Taxonomy" id="1709"/>
    <lineage>
        <taxon>Bacteria</taxon>
        <taxon>Bacillati</taxon>
        <taxon>Actinomycetota</taxon>
        <taxon>Actinomycetes</taxon>
        <taxon>Micrococcales</taxon>
        <taxon>Cellulomonadaceae</taxon>
        <taxon>Cellulomonas</taxon>
    </lineage>
</organism>
<feature type="domain" description="Protein-glutamine gamma-glutamyltransferase-like C-terminal" evidence="3">
    <location>
        <begin position="153"/>
        <end position="222"/>
    </location>
</feature>
<sequence>MPSSRPPAAVLGVAALAVVAVLGAAVAGPWQVTGRATGWAGLPVPSIPPAPPPPRPDPPPPDGVATATGLPAWWVVLLGVLVALLVALLVVVGRRLLRSVWAARQAPADEGLPAGLVLGGDAQDVTRALHEASRAAGRRLAEDLPPNDAVVAAWVALERAAAGSGLTRDPSQTATELTVAVLDATPADPAATRTLLRLYLTARFSEHPVTADDVAAARASLRAIEDALAGATAVRS</sequence>
<reference evidence="4 5" key="1">
    <citation type="submission" date="2019-01" db="EMBL/GenBank/DDBJ databases">
        <title>Draft genome sequence of Cellulomonas takizawaensis strain TKZ-21.</title>
        <authorList>
            <person name="Yamamura H."/>
            <person name="Hayashi T."/>
            <person name="Hamada M."/>
            <person name="Serisawa Y."/>
            <person name="Matsuyama K."/>
            <person name="Nakagawa Y."/>
            <person name="Otoguro M."/>
            <person name="Yanagida F."/>
            <person name="Hayakawa M."/>
        </authorList>
    </citation>
    <scope>NUCLEOTIDE SEQUENCE [LARGE SCALE GENOMIC DNA]</scope>
    <source>
        <strain evidence="4 5">NBRC12680</strain>
    </source>
</reference>
<name>A0A402DT35_9CELL</name>
<feature type="transmembrane region" description="Helical" evidence="2">
    <location>
        <begin position="72"/>
        <end position="92"/>
    </location>
</feature>
<protein>
    <recommendedName>
        <fullName evidence="3">Protein-glutamine gamma-glutamyltransferase-like C-terminal domain-containing protein</fullName>
    </recommendedName>
</protein>
<gene>
    <name evidence="4" type="ORF">CBZ_23760</name>
</gene>
<keyword evidence="2" id="KW-0812">Transmembrane</keyword>
<comment type="caution">
    <text evidence="4">The sequence shown here is derived from an EMBL/GenBank/DDBJ whole genome shotgun (WGS) entry which is preliminary data.</text>
</comment>
<dbReference type="InterPro" id="IPR025403">
    <property type="entry name" value="TgpA-like_C"/>
</dbReference>
<dbReference type="EMBL" id="BIMR01000196">
    <property type="protein sequence ID" value="GCE77320.1"/>
    <property type="molecule type" value="Genomic_DNA"/>
</dbReference>
<dbReference type="AlphaFoldDB" id="A0A402DT35"/>
<keyword evidence="2" id="KW-0472">Membrane</keyword>
<keyword evidence="5" id="KW-1185">Reference proteome</keyword>
<dbReference type="Pfam" id="PF13559">
    <property type="entry name" value="DUF4129"/>
    <property type="match status" value="1"/>
</dbReference>
<feature type="region of interest" description="Disordered" evidence="1">
    <location>
        <begin position="43"/>
        <end position="63"/>
    </location>
</feature>
<keyword evidence="2" id="KW-1133">Transmembrane helix</keyword>